<name>A0ABY3PTR0_9CYAN</name>
<accession>A0ABY3PTR0</accession>
<dbReference type="Gene3D" id="3.30.70.100">
    <property type="match status" value="1"/>
</dbReference>
<dbReference type="EMBL" id="CP063845">
    <property type="protein sequence ID" value="UFP97060.1"/>
    <property type="molecule type" value="Genomic_DNA"/>
</dbReference>
<dbReference type="Pfam" id="PF03992">
    <property type="entry name" value="ABM"/>
    <property type="match status" value="1"/>
</dbReference>
<keyword evidence="3" id="KW-1185">Reference proteome</keyword>
<dbReference type="InterPro" id="IPR007138">
    <property type="entry name" value="ABM_dom"/>
</dbReference>
<sequence length="106" mass="12101">MSRRIYRVDKFVVPDAARDEFLAQVRNTHELLKAQPGFIQDFVLEQSAGPGEFNFVTIVEWESAEAIERARAAVVAMHERMRLNPQEMLARLGIKADLANYKRIAA</sequence>
<evidence type="ECO:0000313" key="3">
    <source>
        <dbReference type="Proteomes" id="UP001054846"/>
    </source>
</evidence>
<keyword evidence="2" id="KW-0560">Oxidoreductase</keyword>
<gene>
    <name evidence="2" type="ORF">ISF26_19225</name>
</gene>
<evidence type="ECO:0000259" key="1">
    <source>
        <dbReference type="Pfam" id="PF03992"/>
    </source>
</evidence>
<dbReference type="SUPFAM" id="SSF54909">
    <property type="entry name" value="Dimeric alpha+beta barrel"/>
    <property type="match status" value="1"/>
</dbReference>
<keyword evidence="2" id="KW-0503">Monooxygenase</keyword>
<dbReference type="GO" id="GO:0004497">
    <property type="term" value="F:monooxygenase activity"/>
    <property type="evidence" value="ECO:0007669"/>
    <property type="project" value="UniProtKB-KW"/>
</dbReference>
<proteinExistence type="predicted"/>
<protein>
    <submittedName>
        <fullName evidence="2">Antibiotic biosynthesis monooxygenase</fullName>
    </submittedName>
</protein>
<organism evidence="2 3">
    <name type="scientific">Gloeobacter morelensis MG652769</name>
    <dbReference type="NCBI Taxonomy" id="2781736"/>
    <lineage>
        <taxon>Bacteria</taxon>
        <taxon>Bacillati</taxon>
        <taxon>Cyanobacteriota</taxon>
        <taxon>Cyanophyceae</taxon>
        <taxon>Gloeobacterales</taxon>
        <taxon>Gloeobacteraceae</taxon>
        <taxon>Gloeobacter</taxon>
        <taxon>Gloeobacter morelensis</taxon>
    </lineage>
</organism>
<dbReference type="RefSeq" id="WP_418887044.1">
    <property type="nucleotide sequence ID" value="NZ_CP063845.1"/>
</dbReference>
<feature type="domain" description="ABM" evidence="1">
    <location>
        <begin position="8"/>
        <end position="72"/>
    </location>
</feature>
<reference evidence="2 3" key="1">
    <citation type="journal article" date="2021" name="Genome Biol. Evol.">
        <title>Complete Genome Sequencing of a Novel Gloeobacter Species from a Waterfall Cave in Mexico.</title>
        <authorList>
            <person name="Saw J.H."/>
            <person name="Cardona T."/>
            <person name="Montejano G."/>
        </authorList>
    </citation>
    <scope>NUCLEOTIDE SEQUENCE [LARGE SCALE GENOMIC DNA]</scope>
    <source>
        <strain evidence="2">MG652769</strain>
    </source>
</reference>
<dbReference type="Proteomes" id="UP001054846">
    <property type="component" value="Chromosome"/>
</dbReference>
<evidence type="ECO:0000313" key="2">
    <source>
        <dbReference type="EMBL" id="UFP97060.1"/>
    </source>
</evidence>
<dbReference type="InterPro" id="IPR011008">
    <property type="entry name" value="Dimeric_a/b-barrel"/>
</dbReference>